<proteinExistence type="predicted"/>
<gene>
    <name evidence="2" type="ORF">CYNAS_LOCUS10941</name>
</gene>
<feature type="compositionally biased region" description="Acidic residues" evidence="1">
    <location>
        <begin position="143"/>
        <end position="154"/>
    </location>
</feature>
<sequence length="186" mass="20847">MVEYVPIAKKYDIPRPEPEDSDEDDTSSRHNGRGPHGRFPPGRVIIGALPPNSYQLLRKGYYYQHYPYHMLPRQYLLRPRYAYAYPPQYQNAVYTYHHRLPYKDPFNIYRSDPTFNPYAAAYGGGCGGGSSCGGCGGEGGEGHEEEDGSYEEESGGGRSGETGINRKDPLEDLDLEDLEKLGGMLI</sequence>
<evidence type="ECO:0000313" key="2">
    <source>
        <dbReference type="EMBL" id="CAJ0598958.1"/>
    </source>
</evidence>
<reference evidence="2" key="1">
    <citation type="submission" date="2023-07" db="EMBL/GenBank/DDBJ databases">
        <authorList>
            <consortium name="CYATHOMIX"/>
        </authorList>
    </citation>
    <scope>NUCLEOTIDE SEQUENCE</scope>
    <source>
        <strain evidence="2">N/A</strain>
    </source>
</reference>
<keyword evidence="3" id="KW-1185">Reference proteome</keyword>
<dbReference type="Proteomes" id="UP001176961">
    <property type="component" value="Unassembled WGS sequence"/>
</dbReference>
<accession>A0AA36GVQ2</accession>
<protein>
    <submittedName>
        <fullName evidence="2">Uncharacterized protein</fullName>
    </submittedName>
</protein>
<evidence type="ECO:0000256" key="1">
    <source>
        <dbReference type="SAM" id="MobiDB-lite"/>
    </source>
</evidence>
<feature type="region of interest" description="Disordered" evidence="1">
    <location>
        <begin position="12"/>
        <end position="42"/>
    </location>
</feature>
<organism evidence="2 3">
    <name type="scientific">Cylicocyclus nassatus</name>
    <name type="common">Nematode worm</name>
    <dbReference type="NCBI Taxonomy" id="53992"/>
    <lineage>
        <taxon>Eukaryota</taxon>
        <taxon>Metazoa</taxon>
        <taxon>Ecdysozoa</taxon>
        <taxon>Nematoda</taxon>
        <taxon>Chromadorea</taxon>
        <taxon>Rhabditida</taxon>
        <taxon>Rhabditina</taxon>
        <taxon>Rhabditomorpha</taxon>
        <taxon>Strongyloidea</taxon>
        <taxon>Strongylidae</taxon>
        <taxon>Cylicocyclus</taxon>
    </lineage>
</organism>
<evidence type="ECO:0000313" key="3">
    <source>
        <dbReference type="Proteomes" id="UP001176961"/>
    </source>
</evidence>
<feature type="region of interest" description="Disordered" evidence="1">
    <location>
        <begin position="136"/>
        <end position="172"/>
    </location>
</feature>
<comment type="caution">
    <text evidence="2">The sequence shown here is derived from an EMBL/GenBank/DDBJ whole genome shotgun (WGS) entry which is preliminary data.</text>
</comment>
<dbReference type="AlphaFoldDB" id="A0AA36GVQ2"/>
<dbReference type="EMBL" id="CATQJL010000223">
    <property type="protein sequence ID" value="CAJ0598958.1"/>
    <property type="molecule type" value="Genomic_DNA"/>
</dbReference>
<name>A0AA36GVQ2_CYLNA</name>